<dbReference type="SMART" id="SM00401">
    <property type="entry name" value="ZnF_GATA"/>
    <property type="match status" value="2"/>
</dbReference>
<dbReference type="GO" id="GO:0008270">
    <property type="term" value="F:zinc ion binding"/>
    <property type="evidence" value="ECO:0007669"/>
    <property type="project" value="UniProtKB-KW"/>
</dbReference>
<dbReference type="SUPFAM" id="SSF57716">
    <property type="entry name" value="Glucocorticoid receptor-like (DNA-binding domain)"/>
    <property type="match status" value="1"/>
</dbReference>
<accession>A0A9P8Q5W3</accession>
<reference evidence="4" key="1">
    <citation type="journal article" date="2021" name="Open Biol.">
        <title>Shared evolutionary footprints suggest mitochondrial oxidative damage underlies multiple complex I losses in fungi.</title>
        <authorList>
            <person name="Schikora-Tamarit M.A."/>
            <person name="Marcet-Houben M."/>
            <person name="Nosek J."/>
            <person name="Gabaldon T."/>
        </authorList>
    </citation>
    <scope>NUCLEOTIDE SEQUENCE</scope>
    <source>
        <strain evidence="4">CBS2887</strain>
    </source>
</reference>
<evidence type="ECO:0000256" key="1">
    <source>
        <dbReference type="PROSITE-ProRule" id="PRU00094"/>
    </source>
</evidence>
<feature type="compositionally biased region" description="Basic residues" evidence="2">
    <location>
        <begin position="247"/>
        <end position="258"/>
    </location>
</feature>
<keyword evidence="5" id="KW-1185">Reference proteome</keyword>
<dbReference type="PROSITE" id="PS50114">
    <property type="entry name" value="GATA_ZN_FINGER_2"/>
    <property type="match status" value="2"/>
</dbReference>
<evidence type="ECO:0000256" key="2">
    <source>
        <dbReference type="SAM" id="MobiDB-lite"/>
    </source>
</evidence>
<dbReference type="InterPro" id="IPR000679">
    <property type="entry name" value="Znf_GATA"/>
</dbReference>
<evidence type="ECO:0000313" key="5">
    <source>
        <dbReference type="Proteomes" id="UP000774326"/>
    </source>
</evidence>
<keyword evidence="1" id="KW-0862">Zinc</keyword>
<proteinExistence type="predicted"/>
<feature type="domain" description="GATA-type" evidence="3">
    <location>
        <begin position="195"/>
        <end position="250"/>
    </location>
</feature>
<organism evidence="4 5">
    <name type="scientific">Wickerhamomyces pijperi</name>
    <name type="common">Yeast</name>
    <name type="synonym">Pichia pijperi</name>
    <dbReference type="NCBI Taxonomy" id="599730"/>
    <lineage>
        <taxon>Eukaryota</taxon>
        <taxon>Fungi</taxon>
        <taxon>Dikarya</taxon>
        <taxon>Ascomycota</taxon>
        <taxon>Saccharomycotina</taxon>
        <taxon>Saccharomycetes</taxon>
        <taxon>Phaffomycetales</taxon>
        <taxon>Wickerhamomycetaceae</taxon>
        <taxon>Wickerhamomyces</taxon>
    </lineage>
</organism>
<gene>
    <name evidence="4" type="ORF">WICPIJ_004484</name>
</gene>
<dbReference type="Gene3D" id="3.30.50.10">
    <property type="entry name" value="Erythroid Transcription Factor GATA-1, subunit A"/>
    <property type="match status" value="1"/>
</dbReference>
<dbReference type="AlphaFoldDB" id="A0A9P8Q5W3"/>
<sequence>MNTIVPSCSKCFTTDLHIDTFNTKGERVCESCKENDTHVYGNLLNVTGKNEDKDQTATNVSKDPHVNPYLQMLNNNYQAIFNGSTAGASVDEGCENVDSSLLRISPTSSDHSYVSISGYCMDKHDNDGDFTDITSTTYDLISQFNEGKTSIDAIIEEEHANEPVSKPMLTSSTLDTDSPDIKKRKISRLTPEYQKSMEIQCSNCHRIHSYTWYYVKTPYPRCATCYQYEHKHDGKPRPVNNNNNNRANKKPTARKKKAHPAETRKVGICSTNQVNAQPPIKQAKPKKTKTDQQLPTLSDLGITINVNTSLKSCVNCHTDSSSVWYRAEVDNGYICTACYQYKRKYSVDRPGNVFKAGSENDNIGTLNIDKLGSVLMEDLAAILQELIQNPYMLGNTYNPE</sequence>
<dbReference type="GO" id="GO:0006355">
    <property type="term" value="P:regulation of DNA-templated transcription"/>
    <property type="evidence" value="ECO:0007669"/>
    <property type="project" value="InterPro"/>
</dbReference>
<dbReference type="InterPro" id="IPR013088">
    <property type="entry name" value="Znf_NHR/GATA"/>
</dbReference>
<keyword evidence="1" id="KW-0479">Metal-binding</keyword>
<dbReference type="Pfam" id="PF00320">
    <property type="entry name" value="GATA"/>
    <property type="match status" value="1"/>
</dbReference>
<dbReference type="EMBL" id="JAEUBG010002416">
    <property type="protein sequence ID" value="KAH3684547.1"/>
    <property type="molecule type" value="Genomic_DNA"/>
</dbReference>
<protein>
    <recommendedName>
        <fullName evidence="3">GATA-type domain-containing protein</fullName>
    </recommendedName>
</protein>
<reference evidence="4" key="2">
    <citation type="submission" date="2021-01" db="EMBL/GenBank/DDBJ databases">
        <authorList>
            <person name="Schikora-Tamarit M.A."/>
        </authorList>
    </citation>
    <scope>NUCLEOTIDE SEQUENCE</scope>
    <source>
        <strain evidence="4">CBS2887</strain>
    </source>
</reference>
<evidence type="ECO:0000259" key="3">
    <source>
        <dbReference type="PROSITE" id="PS50114"/>
    </source>
</evidence>
<dbReference type="Proteomes" id="UP000774326">
    <property type="component" value="Unassembled WGS sequence"/>
</dbReference>
<feature type="domain" description="GATA-type" evidence="3">
    <location>
        <begin position="307"/>
        <end position="350"/>
    </location>
</feature>
<comment type="caution">
    <text evidence="4">The sequence shown here is derived from an EMBL/GenBank/DDBJ whole genome shotgun (WGS) entry which is preliminary data.</text>
</comment>
<dbReference type="SUPFAM" id="SSF48695">
    <property type="entry name" value="Multiheme cytochromes"/>
    <property type="match status" value="1"/>
</dbReference>
<feature type="compositionally biased region" description="Low complexity" evidence="2">
    <location>
        <begin position="237"/>
        <end position="246"/>
    </location>
</feature>
<dbReference type="GO" id="GO:0043565">
    <property type="term" value="F:sequence-specific DNA binding"/>
    <property type="evidence" value="ECO:0007669"/>
    <property type="project" value="InterPro"/>
</dbReference>
<name>A0A9P8Q5W3_WICPI</name>
<dbReference type="CDD" id="cd00202">
    <property type="entry name" value="ZnF_GATA"/>
    <property type="match status" value="1"/>
</dbReference>
<feature type="region of interest" description="Disordered" evidence="2">
    <location>
        <begin position="231"/>
        <end position="263"/>
    </location>
</feature>
<evidence type="ECO:0000313" key="4">
    <source>
        <dbReference type="EMBL" id="KAH3684547.1"/>
    </source>
</evidence>
<keyword evidence="1" id="KW-0863">Zinc-finger</keyword>
<dbReference type="InterPro" id="IPR036280">
    <property type="entry name" value="Multihaem_cyt_sf"/>
</dbReference>